<gene>
    <name evidence="2" type="ORF">AACH06_29195</name>
</gene>
<dbReference type="Gene3D" id="3.40.630.30">
    <property type="match status" value="1"/>
</dbReference>
<dbReference type="InterPro" id="IPR016181">
    <property type="entry name" value="Acyl_CoA_acyltransferase"/>
</dbReference>
<sequence length="182" mass="19536">MKTPPLSPAAVFETSRLVARRVEVADAAAMHKVYGDAGAMRWVGDGKPLDLTQCEHWVEVTHRNYAARGYGMFALVSRESGLVIGFCGLVHPGGQAEAEIKYALCREHWGKGLASEAAAAMLAVASTDFGLQQVIATTATENVASHRVLLKAGMQRGPVQRNDDGSETQVFVWQAGARENAL</sequence>
<dbReference type="RefSeq" id="WP_341429345.1">
    <property type="nucleotide sequence ID" value="NZ_JBBUTG010000040.1"/>
</dbReference>
<dbReference type="Pfam" id="PF13302">
    <property type="entry name" value="Acetyltransf_3"/>
    <property type="match status" value="1"/>
</dbReference>
<dbReference type="EMBL" id="JBBUTG010000040">
    <property type="protein sequence ID" value="MEK8034911.1"/>
    <property type="molecule type" value="Genomic_DNA"/>
</dbReference>
<comment type="caution">
    <text evidence="2">The sequence shown here is derived from an EMBL/GenBank/DDBJ whole genome shotgun (WGS) entry which is preliminary data.</text>
</comment>
<keyword evidence="3" id="KW-1185">Reference proteome</keyword>
<dbReference type="PROSITE" id="PS51186">
    <property type="entry name" value="GNAT"/>
    <property type="match status" value="1"/>
</dbReference>
<dbReference type="InterPro" id="IPR000182">
    <property type="entry name" value="GNAT_dom"/>
</dbReference>
<dbReference type="PANTHER" id="PTHR43792:SF1">
    <property type="entry name" value="N-ACETYLTRANSFERASE DOMAIN-CONTAINING PROTEIN"/>
    <property type="match status" value="1"/>
</dbReference>
<protein>
    <submittedName>
        <fullName evidence="2">GNAT family N-acetyltransferase</fullName>
    </submittedName>
</protein>
<evidence type="ECO:0000313" key="3">
    <source>
        <dbReference type="Proteomes" id="UP001371218"/>
    </source>
</evidence>
<feature type="domain" description="N-acetyltransferase" evidence="1">
    <location>
        <begin position="17"/>
        <end position="178"/>
    </location>
</feature>
<organism evidence="2 3">
    <name type="scientific">Ideonella lacteola</name>
    <dbReference type="NCBI Taxonomy" id="2984193"/>
    <lineage>
        <taxon>Bacteria</taxon>
        <taxon>Pseudomonadati</taxon>
        <taxon>Pseudomonadota</taxon>
        <taxon>Betaproteobacteria</taxon>
        <taxon>Burkholderiales</taxon>
        <taxon>Sphaerotilaceae</taxon>
        <taxon>Ideonella</taxon>
    </lineage>
</organism>
<dbReference type="InterPro" id="IPR051531">
    <property type="entry name" value="N-acetyltransferase"/>
</dbReference>
<dbReference type="Proteomes" id="UP001371218">
    <property type="component" value="Unassembled WGS sequence"/>
</dbReference>
<evidence type="ECO:0000313" key="2">
    <source>
        <dbReference type="EMBL" id="MEK8034911.1"/>
    </source>
</evidence>
<reference evidence="2 3" key="1">
    <citation type="submission" date="2024-04" db="EMBL/GenBank/DDBJ databases">
        <title>Novel species of the genus Ideonella isolated from streams.</title>
        <authorList>
            <person name="Lu H."/>
        </authorList>
    </citation>
    <scope>NUCLEOTIDE SEQUENCE [LARGE SCALE GENOMIC DNA]</scope>
    <source>
        <strain evidence="2 3">DXS29W</strain>
    </source>
</reference>
<name>A0ABU9BYD3_9BURK</name>
<proteinExistence type="predicted"/>
<evidence type="ECO:0000259" key="1">
    <source>
        <dbReference type="PROSITE" id="PS51186"/>
    </source>
</evidence>
<dbReference type="SUPFAM" id="SSF55729">
    <property type="entry name" value="Acyl-CoA N-acyltransferases (Nat)"/>
    <property type="match status" value="1"/>
</dbReference>
<dbReference type="PANTHER" id="PTHR43792">
    <property type="entry name" value="GNAT FAMILY, PUTATIVE (AFU_ORTHOLOGUE AFUA_3G00765)-RELATED-RELATED"/>
    <property type="match status" value="1"/>
</dbReference>
<accession>A0ABU9BYD3</accession>